<feature type="transmembrane region" description="Helical" evidence="7">
    <location>
        <begin position="63"/>
        <end position="84"/>
    </location>
</feature>
<gene>
    <name evidence="8" type="ORF">AVDCRST_MAG89-1117</name>
</gene>
<keyword evidence="3 7" id="KW-0812">Transmembrane</keyword>
<name>A0A6J4KTE8_9BACT</name>
<dbReference type="PANTHER" id="PTHR21716:SF64">
    <property type="entry name" value="AI-2 TRANSPORT PROTEIN TQSA"/>
    <property type="match status" value="1"/>
</dbReference>
<feature type="transmembrane region" description="Helical" evidence="7">
    <location>
        <begin position="196"/>
        <end position="217"/>
    </location>
</feature>
<keyword evidence="5 7" id="KW-0472">Membrane</keyword>
<accession>A0A6J4KTE8</accession>
<evidence type="ECO:0000256" key="2">
    <source>
        <dbReference type="ARBA" id="ARBA00009773"/>
    </source>
</evidence>
<feature type="transmembrane region" description="Helical" evidence="7">
    <location>
        <begin position="147"/>
        <end position="167"/>
    </location>
</feature>
<organism evidence="8">
    <name type="scientific">uncultured Gemmatimonadota bacterium</name>
    <dbReference type="NCBI Taxonomy" id="203437"/>
    <lineage>
        <taxon>Bacteria</taxon>
        <taxon>Pseudomonadati</taxon>
        <taxon>Gemmatimonadota</taxon>
        <taxon>environmental samples</taxon>
    </lineage>
</organism>
<dbReference type="EMBL" id="CADCTV010000247">
    <property type="protein sequence ID" value="CAA9311040.1"/>
    <property type="molecule type" value="Genomic_DNA"/>
</dbReference>
<dbReference type="AlphaFoldDB" id="A0A6J4KTE8"/>
<comment type="similarity">
    <text evidence="2">Belongs to the autoinducer-2 exporter (AI-2E) (TC 2.A.86) family.</text>
</comment>
<evidence type="ECO:0000256" key="6">
    <source>
        <dbReference type="SAM" id="MobiDB-lite"/>
    </source>
</evidence>
<dbReference type="InterPro" id="IPR002549">
    <property type="entry name" value="AI-2E-like"/>
</dbReference>
<comment type="subcellular location">
    <subcellularLocation>
        <location evidence="1">Membrane</location>
        <topology evidence="1">Multi-pass membrane protein</topology>
    </subcellularLocation>
</comment>
<dbReference type="GO" id="GO:0016020">
    <property type="term" value="C:membrane"/>
    <property type="evidence" value="ECO:0007669"/>
    <property type="project" value="UniProtKB-SubCell"/>
</dbReference>
<dbReference type="PANTHER" id="PTHR21716">
    <property type="entry name" value="TRANSMEMBRANE PROTEIN"/>
    <property type="match status" value="1"/>
</dbReference>
<reference evidence="8" key="1">
    <citation type="submission" date="2020-02" db="EMBL/GenBank/DDBJ databases">
        <authorList>
            <person name="Meier V. D."/>
        </authorList>
    </citation>
    <scope>NUCLEOTIDE SEQUENCE</scope>
    <source>
        <strain evidence="8">AVDCRST_MAG89</strain>
    </source>
</reference>
<dbReference type="Pfam" id="PF01594">
    <property type="entry name" value="AI-2E_transport"/>
    <property type="match status" value="1"/>
</dbReference>
<protein>
    <submittedName>
        <fullName evidence="8">Uncharacterized UPF0118 membrane protein</fullName>
    </submittedName>
</protein>
<evidence type="ECO:0000256" key="5">
    <source>
        <dbReference type="ARBA" id="ARBA00023136"/>
    </source>
</evidence>
<evidence type="ECO:0000256" key="1">
    <source>
        <dbReference type="ARBA" id="ARBA00004141"/>
    </source>
</evidence>
<feature type="transmembrane region" description="Helical" evidence="7">
    <location>
        <begin position="290"/>
        <end position="314"/>
    </location>
</feature>
<feature type="region of interest" description="Disordered" evidence="6">
    <location>
        <begin position="332"/>
        <end position="355"/>
    </location>
</feature>
<evidence type="ECO:0000256" key="4">
    <source>
        <dbReference type="ARBA" id="ARBA00022989"/>
    </source>
</evidence>
<evidence type="ECO:0000256" key="7">
    <source>
        <dbReference type="SAM" id="Phobius"/>
    </source>
</evidence>
<evidence type="ECO:0000313" key="8">
    <source>
        <dbReference type="EMBL" id="CAA9311040.1"/>
    </source>
</evidence>
<proteinExistence type="inferred from homology"/>
<keyword evidence="4 7" id="KW-1133">Transmembrane helix</keyword>
<sequence>MDYAQIRRGPLPFLVGAAAVVILVAGMRAASGILNPMLMAGFLALLFQPLTRRLRRWGMAGGLAVTLVVIGVVISGLLLIAFVGESLRQIAVEFPSTRAELDAMVGGLSATLAKYGIDAGSYLQSALRGPAVGRAALNVSGSLAATLSNLALTMFIFAFMLGGMWQLERRAQTGSRDHSPLAARFLAFSETIRRYMGVRAVLGLVAAILNYVLLLVLGVDYALLWAVLSFLLSFVPNIGFTLSLVPPTLLALVDSGWQDALIVFIGYQVINNVLDNVIGPRVVGKQMQISALLSFLSVIFWAWVLGPTGAILAVPLTVLIRDLAFGPVSPPDIGPPRPVTSSAVPTPHAPEPTPG</sequence>
<feature type="transmembrane region" description="Helical" evidence="7">
    <location>
        <begin position="223"/>
        <end position="242"/>
    </location>
</feature>
<evidence type="ECO:0000256" key="3">
    <source>
        <dbReference type="ARBA" id="ARBA00022692"/>
    </source>
</evidence>
<dbReference type="GO" id="GO:0055085">
    <property type="term" value="P:transmembrane transport"/>
    <property type="evidence" value="ECO:0007669"/>
    <property type="project" value="TreeGrafter"/>
</dbReference>
<feature type="transmembrane region" description="Helical" evidence="7">
    <location>
        <begin position="9"/>
        <end position="27"/>
    </location>
</feature>